<dbReference type="InterPro" id="IPR029020">
    <property type="entry name" value="Ammonium/urea_transptr"/>
</dbReference>
<dbReference type="Pfam" id="PF00909">
    <property type="entry name" value="Ammonium_transp"/>
    <property type="match status" value="1"/>
</dbReference>
<evidence type="ECO:0000256" key="8">
    <source>
        <dbReference type="ARBA" id="ARBA00023177"/>
    </source>
</evidence>
<feature type="transmembrane region" description="Helical" evidence="10">
    <location>
        <begin position="348"/>
        <end position="372"/>
    </location>
</feature>
<dbReference type="OrthoDB" id="9814202at2"/>
<keyword evidence="4" id="KW-1003">Cell membrane</keyword>
<keyword evidence="5 10" id="KW-0812">Transmembrane</keyword>
<feature type="signal peptide" evidence="11">
    <location>
        <begin position="1"/>
        <end position="23"/>
    </location>
</feature>
<dbReference type="AlphaFoldDB" id="A0A061JVY4"/>
<reference evidence="13 14" key="1">
    <citation type="journal article" date="2013" name="Genome Announc.">
        <title>Draft Genome of the Nitrogen-Fixing Bacterium Pseudomonas stutzeri Strain KOS6 Isolated from Industrial Hydrocarbon Sludge.</title>
        <authorList>
            <person name="Grigoryeva T.V."/>
            <person name="Laikov A.V."/>
            <person name="Naumova R.P."/>
            <person name="Manolov A.I."/>
            <person name="Larin A.K."/>
            <person name="Karpova I.Y."/>
            <person name="Semashko T.A."/>
            <person name="Alexeev D.G."/>
            <person name="Kostryukova E.S."/>
            <person name="Muller R."/>
            <person name="Govorun V.M."/>
        </authorList>
    </citation>
    <scope>NUCLEOTIDE SEQUENCE [LARGE SCALE GENOMIC DNA]</scope>
    <source>
        <strain evidence="13 14">KOS6</strain>
    </source>
</reference>
<feature type="transmembrane region" description="Helical" evidence="10">
    <location>
        <begin position="131"/>
        <end position="152"/>
    </location>
</feature>
<dbReference type="EMBL" id="AMCZ02000001">
    <property type="protein sequence ID" value="EWC43133.1"/>
    <property type="molecule type" value="Genomic_DNA"/>
</dbReference>
<evidence type="ECO:0000259" key="12">
    <source>
        <dbReference type="Pfam" id="PF00909"/>
    </source>
</evidence>
<dbReference type="GO" id="GO:0008519">
    <property type="term" value="F:ammonium channel activity"/>
    <property type="evidence" value="ECO:0007669"/>
    <property type="project" value="InterPro"/>
</dbReference>
<evidence type="ECO:0000256" key="4">
    <source>
        <dbReference type="ARBA" id="ARBA00022475"/>
    </source>
</evidence>
<evidence type="ECO:0000256" key="6">
    <source>
        <dbReference type="ARBA" id="ARBA00022989"/>
    </source>
</evidence>
<proteinExistence type="inferred from homology"/>
<sequence length="438" mass="45849">MTLRRFAGLGALLSLLSPGLAMAQEATLDSGDTAWMLTATALVLFMTIPGLALFYGGMVRSKNILSVMMQCFAITGLMSILWMVYGYSLAFDTTGMEAGVTNFNSFVGGLDRAFLSGLTPDSLVGAFPESVFITFQMTFAIITPALIVGAFAERMKFSAMLVFMGVWFTLVYAPIAHMVWGGDGGLMWDWGVLDFAGGTVVHINAGIAGLVACLVLGKRKGYPTTPMAPHNLGLTLIGAAMLWVGWFGFNAGSAIAANGTAGMAMLVTQIATAAAALGWMFAEWIGHGKPSALGIASGVVAGLVAITPAAGTVGPMGALIIGLVSGVVCFFCATSLKRKLGYDDSLDAFGVHGIGGIVGALLTGIFAAPMLGGFGEVENIGLQLWIQFKGVLFTVVYTGIVTYLILKAIDLVMGLRVNEEQETIGLDLSLHNERGYNL</sequence>
<dbReference type="Proteomes" id="UP000026923">
    <property type="component" value="Unassembled WGS sequence"/>
</dbReference>
<feature type="transmembrane region" description="Helical" evidence="10">
    <location>
        <begin position="384"/>
        <end position="406"/>
    </location>
</feature>
<feature type="chain" id="PRO_5001606543" description="Ammonium transporter" evidence="11">
    <location>
        <begin position="24"/>
        <end position="438"/>
    </location>
</feature>
<evidence type="ECO:0000256" key="2">
    <source>
        <dbReference type="ARBA" id="ARBA00005887"/>
    </source>
</evidence>
<keyword evidence="8 10" id="KW-0924">Ammonia transport</keyword>
<protein>
    <recommendedName>
        <fullName evidence="9 10">Ammonium transporter</fullName>
    </recommendedName>
</protein>
<evidence type="ECO:0000313" key="13">
    <source>
        <dbReference type="EMBL" id="EWC43133.1"/>
    </source>
</evidence>
<evidence type="ECO:0000256" key="7">
    <source>
        <dbReference type="ARBA" id="ARBA00023136"/>
    </source>
</evidence>
<dbReference type="HOGENOM" id="CLU_000445_33_0_6"/>
<feature type="transmembrane region" description="Helical" evidence="10">
    <location>
        <begin position="316"/>
        <end position="336"/>
    </location>
</feature>
<dbReference type="PROSITE" id="PS01219">
    <property type="entry name" value="AMMONIUM_TRANSP"/>
    <property type="match status" value="1"/>
</dbReference>
<feature type="transmembrane region" description="Helical" evidence="10">
    <location>
        <begin position="67"/>
        <end position="87"/>
    </location>
</feature>
<dbReference type="eggNOG" id="COG0004">
    <property type="taxonomic scope" value="Bacteria"/>
</dbReference>
<dbReference type="Gene3D" id="1.10.3430.10">
    <property type="entry name" value="Ammonium transporter AmtB like domains"/>
    <property type="match status" value="1"/>
</dbReference>
<dbReference type="PANTHER" id="PTHR43029">
    <property type="entry name" value="AMMONIUM TRANSPORTER MEP2"/>
    <property type="match status" value="1"/>
</dbReference>
<dbReference type="FunFam" id="1.10.3430.10:FF:000007">
    <property type="entry name" value="Ammonium transporter"/>
    <property type="match status" value="1"/>
</dbReference>
<feature type="transmembrane region" description="Helical" evidence="10">
    <location>
        <begin position="255"/>
        <end position="280"/>
    </location>
</feature>
<feature type="transmembrane region" description="Helical" evidence="10">
    <location>
        <begin position="33"/>
        <end position="55"/>
    </location>
</feature>
<keyword evidence="3 10" id="KW-0813">Transport</keyword>
<dbReference type="RefSeq" id="WP_003295503.1">
    <property type="nucleotide sequence ID" value="NZ_KK020676.1"/>
</dbReference>
<evidence type="ECO:0000313" key="14">
    <source>
        <dbReference type="Proteomes" id="UP000026923"/>
    </source>
</evidence>
<organism evidence="13 14">
    <name type="scientific">Stutzerimonas stutzeri KOS6</name>
    <dbReference type="NCBI Taxonomy" id="1218352"/>
    <lineage>
        <taxon>Bacteria</taxon>
        <taxon>Pseudomonadati</taxon>
        <taxon>Pseudomonadota</taxon>
        <taxon>Gammaproteobacteria</taxon>
        <taxon>Pseudomonadales</taxon>
        <taxon>Pseudomonadaceae</taxon>
        <taxon>Stutzerimonas</taxon>
    </lineage>
</organism>
<dbReference type="GO" id="GO:0005886">
    <property type="term" value="C:plasma membrane"/>
    <property type="evidence" value="ECO:0007669"/>
    <property type="project" value="UniProtKB-SubCell"/>
</dbReference>
<name>A0A061JVY4_STUST</name>
<comment type="similarity">
    <text evidence="2 10">Belongs to the ammonia transporter channel (TC 1.A.11.2) family.</text>
</comment>
<dbReference type="InterPro" id="IPR001905">
    <property type="entry name" value="Ammonium_transpt"/>
</dbReference>
<gene>
    <name evidence="13" type="ORF">B597_000630</name>
</gene>
<feature type="transmembrane region" description="Helical" evidence="10">
    <location>
        <begin position="228"/>
        <end position="249"/>
    </location>
</feature>
<feature type="transmembrane region" description="Helical" evidence="10">
    <location>
        <begin position="159"/>
        <end position="180"/>
    </location>
</feature>
<feature type="transmembrane region" description="Helical" evidence="10">
    <location>
        <begin position="192"/>
        <end position="216"/>
    </location>
</feature>
<evidence type="ECO:0000256" key="5">
    <source>
        <dbReference type="ARBA" id="ARBA00022692"/>
    </source>
</evidence>
<accession>A0A061JVY4</accession>
<evidence type="ECO:0000256" key="1">
    <source>
        <dbReference type="ARBA" id="ARBA00004651"/>
    </source>
</evidence>
<dbReference type="InterPro" id="IPR024041">
    <property type="entry name" value="NH4_transpt_AmtB-like_dom"/>
</dbReference>
<feature type="domain" description="Ammonium transporter AmtB-like" evidence="12">
    <location>
        <begin position="34"/>
        <end position="436"/>
    </location>
</feature>
<dbReference type="NCBIfam" id="TIGR00836">
    <property type="entry name" value="amt"/>
    <property type="match status" value="1"/>
</dbReference>
<evidence type="ECO:0000256" key="9">
    <source>
        <dbReference type="ARBA" id="ARBA00050025"/>
    </source>
</evidence>
<keyword evidence="11" id="KW-0732">Signal</keyword>
<comment type="subcellular location">
    <subcellularLocation>
        <location evidence="1 10">Cell membrane</location>
        <topology evidence="1 10">Multi-pass membrane protein</topology>
    </subcellularLocation>
</comment>
<dbReference type="InterPro" id="IPR018047">
    <property type="entry name" value="Ammonium_transpt_CS"/>
</dbReference>
<dbReference type="SUPFAM" id="SSF111352">
    <property type="entry name" value="Ammonium transporter"/>
    <property type="match status" value="1"/>
</dbReference>
<keyword evidence="6 10" id="KW-1133">Transmembrane helix</keyword>
<comment type="caution">
    <text evidence="13">The sequence shown here is derived from an EMBL/GenBank/DDBJ whole genome shotgun (WGS) entry which is preliminary data.</text>
</comment>
<evidence type="ECO:0000256" key="3">
    <source>
        <dbReference type="ARBA" id="ARBA00022448"/>
    </source>
</evidence>
<keyword evidence="7 10" id="KW-0472">Membrane</keyword>
<dbReference type="PANTHER" id="PTHR43029:SF10">
    <property type="entry name" value="AMMONIUM TRANSPORTER MEP2"/>
    <property type="match status" value="1"/>
</dbReference>
<feature type="transmembrane region" description="Helical" evidence="10">
    <location>
        <begin position="292"/>
        <end position="310"/>
    </location>
</feature>
<evidence type="ECO:0000256" key="11">
    <source>
        <dbReference type="SAM" id="SignalP"/>
    </source>
</evidence>
<evidence type="ECO:0000256" key="10">
    <source>
        <dbReference type="RuleBase" id="RU362002"/>
    </source>
</evidence>